<feature type="transmembrane region" description="Helical" evidence="7">
    <location>
        <begin position="167"/>
        <end position="187"/>
    </location>
</feature>
<evidence type="ECO:0000256" key="1">
    <source>
        <dbReference type="ARBA" id="ARBA00000085"/>
    </source>
</evidence>
<evidence type="ECO:0000256" key="7">
    <source>
        <dbReference type="SAM" id="Phobius"/>
    </source>
</evidence>
<dbReference type="GO" id="GO:0016036">
    <property type="term" value="P:cellular response to phosphate starvation"/>
    <property type="evidence" value="ECO:0007669"/>
    <property type="project" value="TreeGrafter"/>
</dbReference>
<dbReference type="InterPro" id="IPR036890">
    <property type="entry name" value="HATPase_C_sf"/>
</dbReference>
<evidence type="ECO:0000259" key="8">
    <source>
        <dbReference type="PROSITE" id="PS50109"/>
    </source>
</evidence>
<dbReference type="PROSITE" id="PS50109">
    <property type="entry name" value="HIS_KIN"/>
    <property type="match status" value="1"/>
</dbReference>
<keyword evidence="7" id="KW-1133">Transmembrane helix</keyword>
<dbReference type="InterPro" id="IPR036097">
    <property type="entry name" value="HisK_dim/P_sf"/>
</dbReference>
<gene>
    <name evidence="9" type="ORF">IQ247_23030</name>
</gene>
<feature type="domain" description="Histidine kinase" evidence="8">
    <location>
        <begin position="208"/>
        <end position="428"/>
    </location>
</feature>
<dbReference type="PRINTS" id="PR00344">
    <property type="entry name" value="BCTRLSENSOR"/>
</dbReference>
<dbReference type="GO" id="GO:0000155">
    <property type="term" value="F:phosphorelay sensor kinase activity"/>
    <property type="evidence" value="ECO:0007669"/>
    <property type="project" value="InterPro"/>
</dbReference>
<keyword evidence="4" id="KW-0808">Transferase</keyword>
<dbReference type="InterPro" id="IPR004358">
    <property type="entry name" value="Sig_transdc_His_kin-like_C"/>
</dbReference>
<evidence type="ECO:0000256" key="5">
    <source>
        <dbReference type="ARBA" id="ARBA00022777"/>
    </source>
</evidence>
<dbReference type="EC" id="2.7.13.3" evidence="2"/>
<dbReference type="InterPro" id="IPR003594">
    <property type="entry name" value="HATPase_dom"/>
</dbReference>
<keyword evidence="7" id="KW-0472">Membrane</keyword>
<dbReference type="SUPFAM" id="SSF47384">
    <property type="entry name" value="Homodimeric domain of signal transducing histidine kinase"/>
    <property type="match status" value="1"/>
</dbReference>
<comment type="catalytic activity">
    <reaction evidence="1">
        <text>ATP + protein L-histidine = ADP + protein N-phospho-L-histidine.</text>
        <dbReference type="EC" id="2.7.13.3"/>
    </reaction>
</comment>
<keyword evidence="7" id="KW-0812">Transmembrane</keyword>
<evidence type="ECO:0000313" key="10">
    <source>
        <dbReference type="Proteomes" id="UP000620559"/>
    </source>
</evidence>
<proteinExistence type="predicted"/>
<dbReference type="CDD" id="cd00082">
    <property type="entry name" value="HisKA"/>
    <property type="match status" value="1"/>
</dbReference>
<dbReference type="SUPFAM" id="SSF55874">
    <property type="entry name" value="ATPase domain of HSP90 chaperone/DNA topoisomerase II/histidine kinase"/>
    <property type="match status" value="1"/>
</dbReference>
<dbReference type="EMBL" id="JADEWL010000103">
    <property type="protein sequence ID" value="MBE9215502.1"/>
    <property type="molecule type" value="Genomic_DNA"/>
</dbReference>
<name>A0A8J7K635_9CYAN</name>
<dbReference type="InterPro" id="IPR003661">
    <property type="entry name" value="HisK_dim/P_dom"/>
</dbReference>
<evidence type="ECO:0000256" key="4">
    <source>
        <dbReference type="ARBA" id="ARBA00022679"/>
    </source>
</evidence>
<dbReference type="Pfam" id="PF02518">
    <property type="entry name" value="HATPase_c"/>
    <property type="match status" value="1"/>
</dbReference>
<sequence>MLTRSRRRLAYLFTLSMGGILVTFAFVIYYFLVRERLRVFDQQLKDEAQSYVFEFQYPAQQGQYRVEYGGIPLESSLDMLPEKLNYACWYDNLKRPLRINDDICPPQKLVQQGFQTINFNQVSSHNSQQIWLRQITSPIKNANKQIGYIVVAKPLQPIEENLARSRFYLSLGVPITLGLVGIVGWFLGGVAMQPTKRSYEQLQRFTADASHELRAPVAAILSNAQVGLLAPEDNTELPRKRLENVVDISKSMSALIGNLLFLARHEGSLNPKDLESIEIVDLLKHLVDEYQLIAQEKELNLNIIPELPSQSVKILADYDLLQQALKNLLDNALKYTLAGGTVKLKLFIKSRKISIQVIDSGVGIPPEDLTHIFERFYRVDSSRTRSSGGFGLGLAIAQQIVQAHNGEITVQSTVGEGTIFQICLPLKKV</sequence>
<reference evidence="9" key="1">
    <citation type="submission" date="2020-10" db="EMBL/GenBank/DDBJ databases">
        <authorList>
            <person name="Castelo-Branco R."/>
            <person name="Eusebio N."/>
            <person name="Adriana R."/>
            <person name="Vieira A."/>
            <person name="Brugerolle De Fraissinette N."/>
            <person name="Rezende De Castro R."/>
            <person name="Schneider M.P."/>
            <person name="Vasconcelos V."/>
            <person name="Leao P.N."/>
        </authorList>
    </citation>
    <scope>NUCLEOTIDE SEQUENCE</scope>
    <source>
        <strain evidence="9">LEGE 06105</strain>
    </source>
</reference>
<keyword evidence="3" id="KW-0597">Phosphoprotein</keyword>
<dbReference type="FunFam" id="3.30.565.10:FF:000006">
    <property type="entry name" value="Sensor histidine kinase WalK"/>
    <property type="match status" value="1"/>
</dbReference>
<evidence type="ECO:0000256" key="2">
    <source>
        <dbReference type="ARBA" id="ARBA00012438"/>
    </source>
</evidence>
<dbReference type="InterPro" id="IPR050351">
    <property type="entry name" value="BphY/WalK/GraS-like"/>
</dbReference>
<dbReference type="GO" id="GO:0004721">
    <property type="term" value="F:phosphoprotein phosphatase activity"/>
    <property type="evidence" value="ECO:0007669"/>
    <property type="project" value="TreeGrafter"/>
</dbReference>
<dbReference type="PANTHER" id="PTHR45453:SF1">
    <property type="entry name" value="PHOSPHATE REGULON SENSOR PROTEIN PHOR"/>
    <property type="match status" value="1"/>
</dbReference>
<protein>
    <recommendedName>
        <fullName evidence="2">histidine kinase</fullName>
        <ecNumber evidence="2">2.7.13.3</ecNumber>
    </recommendedName>
</protein>
<dbReference type="CDD" id="cd00075">
    <property type="entry name" value="HATPase"/>
    <property type="match status" value="1"/>
</dbReference>
<feature type="transmembrane region" description="Helical" evidence="7">
    <location>
        <begin position="9"/>
        <end position="32"/>
    </location>
</feature>
<comment type="caution">
    <text evidence="9">The sequence shown here is derived from an EMBL/GenBank/DDBJ whole genome shotgun (WGS) entry which is preliminary data.</text>
</comment>
<dbReference type="AlphaFoldDB" id="A0A8J7K635"/>
<keyword evidence="5 9" id="KW-0418">Kinase</keyword>
<dbReference type="RefSeq" id="WP_193923612.1">
    <property type="nucleotide sequence ID" value="NZ_JADEWL010000103.1"/>
</dbReference>
<dbReference type="Pfam" id="PF00512">
    <property type="entry name" value="HisKA"/>
    <property type="match status" value="1"/>
</dbReference>
<dbReference type="InterPro" id="IPR005467">
    <property type="entry name" value="His_kinase_dom"/>
</dbReference>
<organism evidence="9 10">
    <name type="scientific">Plectonema cf. radiosum LEGE 06105</name>
    <dbReference type="NCBI Taxonomy" id="945769"/>
    <lineage>
        <taxon>Bacteria</taxon>
        <taxon>Bacillati</taxon>
        <taxon>Cyanobacteriota</taxon>
        <taxon>Cyanophyceae</taxon>
        <taxon>Oscillatoriophycideae</taxon>
        <taxon>Oscillatoriales</taxon>
        <taxon>Microcoleaceae</taxon>
        <taxon>Plectonema</taxon>
    </lineage>
</organism>
<dbReference type="PANTHER" id="PTHR45453">
    <property type="entry name" value="PHOSPHATE REGULON SENSOR PROTEIN PHOR"/>
    <property type="match status" value="1"/>
</dbReference>
<dbReference type="Gene3D" id="1.10.287.130">
    <property type="match status" value="1"/>
</dbReference>
<evidence type="ECO:0000256" key="6">
    <source>
        <dbReference type="ARBA" id="ARBA00023012"/>
    </source>
</evidence>
<dbReference type="GO" id="GO:0005886">
    <property type="term" value="C:plasma membrane"/>
    <property type="evidence" value="ECO:0007669"/>
    <property type="project" value="TreeGrafter"/>
</dbReference>
<dbReference type="Gene3D" id="3.30.565.10">
    <property type="entry name" value="Histidine kinase-like ATPase, C-terminal domain"/>
    <property type="match status" value="1"/>
</dbReference>
<keyword evidence="10" id="KW-1185">Reference proteome</keyword>
<dbReference type="SMART" id="SM00388">
    <property type="entry name" value="HisKA"/>
    <property type="match status" value="1"/>
</dbReference>
<evidence type="ECO:0000313" key="9">
    <source>
        <dbReference type="EMBL" id="MBE9215502.1"/>
    </source>
</evidence>
<dbReference type="Proteomes" id="UP000620559">
    <property type="component" value="Unassembled WGS sequence"/>
</dbReference>
<accession>A0A8J7K635</accession>
<keyword evidence="6" id="KW-0902">Two-component regulatory system</keyword>
<evidence type="ECO:0000256" key="3">
    <source>
        <dbReference type="ARBA" id="ARBA00022553"/>
    </source>
</evidence>
<dbReference type="SMART" id="SM00387">
    <property type="entry name" value="HATPase_c"/>
    <property type="match status" value="1"/>
</dbReference>